<dbReference type="AlphaFoldDB" id="A0A017SZK8"/>
<keyword evidence="2" id="KW-1185">Reference proteome</keyword>
<evidence type="ECO:0000313" key="1">
    <source>
        <dbReference type="EMBL" id="EYF02192.1"/>
    </source>
</evidence>
<dbReference type="OrthoDB" id="5519640at2"/>
<protein>
    <submittedName>
        <fullName evidence="1">Uncharacterized protein</fullName>
    </submittedName>
</protein>
<dbReference type="EMBL" id="ASRX01000065">
    <property type="protein sequence ID" value="EYF02192.1"/>
    <property type="molecule type" value="Genomic_DNA"/>
</dbReference>
<dbReference type="RefSeq" id="WP_156041346.1">
    <property type="nucleotide sequence ID" value="NZ_ASRX01000065.1"/>
</dbReference>
<accession>A0A017SZK8</accession>
<name>A0A017SZK8_9BACT</name>
<gene>
    <name evidence="1" type="ORF">CAP_7403</name>
</gene>
<proteinExistence type="predicted"/>
<organism evidence="1 2">
    <name type="scientific">Chondromyces apiculatus DSM 436</name>
    <dbReference type="NCBI Taxonomy" id="1192034"/>
    <lineage>
        <taxon>Bacteria</taxon>
        <taxon>Pseudomonadati</taxon>
        <taxon>Myxococcota</taxon>
        <taxon>Polyangia</taxon>
        <taxon>Polyangiales</taxon>
        <taxon>Polyangiaceae</taxon>
        <taxon>Chondromyces</taxon>
    </lineage>
</organism>
<reference evidence="1 2" key="1">
    <citation type="submission" date="2013-05" db="EMBL/GenBank/DDBJ databases">
        <title>Genome assembly of Chondromyces apiculatus DSM 436.</title>
        <authorList>
            <person name="Sharma G."/>
            <person name="Khatri I."/>
            <person name="Kaur C."/>
            <person name="Mayilraj S."/>
            <person name="Subramanian S."/>
        </authorList>
    </citation>
    <scope>NUCLEOTIDE SEQUENCE [LARGE SCALE GENOMIC DNA]</scope>
    <source>
        <strain evidence="1 2">DSM 436</strain>
    </source>
</reference>
<comment type="caution">
    <text evidence="1">The sequence shown here is derived from an EMBL/GenBank/DDBJ whole genome shotgun (WGS) entry which is preliminary data.</text>
</comment>
<dbReference type="Proteomes" id="UP000019678">
    <property type="component" value="Unassembled WGS sequence"/>
</dbReference>
<sequence>MQGLRFDPAKAVTFDLENGLVHLEGAPARLLVPASALGVLCAAAGPEATLNFGRQLGRAMGRRLASRLGAAAPSAADEDPSAGFRPPVAAAEDRIQGVRAASLDTIVDHLGGEVALAGLGSLAIERWGEAMVMVLDQCPLDAEADRLLEGVLEGALQAACGRPARALCIDRDASRARFLIASSVALERVRAWLAAGSSWGEALVRLHSPPRGEA</sequence>
<evidence type="ECO:0000313" key="2">
    <source>
        <dbReference type="Proteomes" id="UP000019678"/>
    </source>
</evidence>
<dbReference type="STRING" id="1192034.CAP_7403"/>